<evidence type="ECO:0000313" key="2">
    <source>
        <dbReference type="EMBL" id="MBE9068497.1"/>
    </source>
</evidence>
<dbReference type="SMART" id="SM00260">
    <property type="entry name" value="CheW"/>
    <property type="match status" value="1"/>
</dbReference>
<sequence length="196" mass="21570">MQTSPKQSTQTLKTVDRLQQLLPEVFTPKAVSGEQFLRVQLTSELTIALALSWVEESLLLPTHLVTPMPNMPPAVLGLMSSKDQVFWVVNLAQLLELPIVLEPSQHYEVVIIRALSPKSNQAADPENMNYEELFLGLVVPKIRSSVRLSREDIISPVDEVDANLYPYISGQVVIDGDVVLVLSAEAIGTARSLTLG</sequence>
<dbReference type="AlphaFoldDB" id="A0A929FAM4"/>
<comment type="caution">
    <text evidence="2">The sequence shown here is derived from an EMBL/GenBank/DDBJ whole genome shotgun (WGS) entry which is preliminary data.</text>
</comment>
<feature type="domain" description="CheW-like" evidence="1">
    <location>
        <begin position="33"/>
        <end position="193"/>
    </location>
</feature>
<dbReference type="InterPro" id="IPR036061">
    <property type="entry name" value="CheW-like_dom_sf"/>
</dbReference>
<reference evidence="2" key="1">
    <citation type="submission" date="2020-10" db="EMBL/GenBank/DDBJ databases">
        <authorList>
            <person name="Castelo-Branco R."/>
            <person name="Eusebio N."/>
            <person name="Adriana R."/>
            <person name="Vieira A."/>
            <person name="Brugerolle De Fraissinette N."/>
            <person name="Rezende De Castro R."/>
            <person name="Schneider M.P."/>
            <person name="Vasconcelos V."/>
            <person name="Leao P.N."/>
        </authorList>
    </citation>
    <scope>NUCLEOTIDE SEQUENCE</scope>
    <source>
        <strain evidence="2">LEGE 11479</strain>
    </source>
</reference>
<evidence type="ECO:0000313" key="3">
    <source>
        <dbReference type="Proteomes" id="UP000615026"/>
    </source>
</evidence>
<proteinExistence type="predicted"/>
<accession>A0A929FAM4</accession>
<dbReference type="Proteomes" id="UP000615026">
    <property type="component" value="Unassembled WGS sequence"/>
</dbReference>
<dbReference type="RefSeq" id="WP_193994443.1">
    <property type="nucleotide sequence ID" value="NZ_JADEXP010000174.1"/>
</dbReference>
<protein>
    <submittedName>
        <fullName evidence="2">Chemotaxis protein CheW</fullName>
    </submittedName>
</protein>
<organism evidence="2 3">
    <name type="scientific">Leptolyngbya cf. ectocarpi LEGE 11479</name>
    <dbReference type="NCBI Taxonomy" id="1828722"/>
    <lineage>
        <taxon>Bacteria</taxon>
        <taxon>Bacillati</taxon>
        <taxon>Cyanobacteriota</taxon>
        <taxon>Cyanophyceae</taxon>
        <taxon>Leptolyngbyales</taxon>
        <taxon>Leptolyngbyaceae</taxon>
        <taxon>Leptolyngbya group</taxon>
        <taxon>Leptolyngbya</taxon>
    </lineage>
</organism>
<name>A0A929FAM4_LEPEC</name>
<dbReference type="EMBL" id="JADEXP010000174">
    <property type="protein sequence ID" value="MBE9068497.1"/>
    <property type="molecule type" value="Genomic_DNA"/>
</dbReference>
<dbReference type="GO" id="GO:0006935">
    <property type="term" value="P:chemotaxis"/>
    <property type="evidence" value="ECO:0007669"/>
    <property type="project" value="InterPro"/>
</dbReference>
<dbReference type="Gene3D" id="2.40.50.180">
    <property type="entry name" value="CheA-289, Domain 4"/>
    <property type="match status" value="1"/>
</dbReference>
<dbReference type="SUPFAM" id="SSF50341">
    <property type="entry name" value="CheW-like"/>
    <property type="match status" value="1"/>
</dbReference>
<keyword evidence="3" id="KW-1185">Reference proteome</keyword>
<gene>
    <name evidence="2" type="ORF">IQ260_17750</name>
</gene>
<evidence type="ECO:0000259" key="1">
    <source>
        <dbReference type="PROSITE" id="PS50851"/>
    </source>
</evidence>
<dbReference type="InterPro" id="IPR002545">
    <property type="entry name" value="CheW-lke_dom"/>
</dbReference>
<dbReference type="GO" id="GO:0007165">
    <property type="term" value="P:signal transduction"/>
    <property type="evidence" value="ECO:0007669"/>
    <property type="project" value="InterPro"/>
</dbReference>
<dbReference type="PROSITE" id="PS50851">
    <property type="entry name" value="CHEW"/>
    <property type="match status" value="1"/>
</dbReference>
<dbReference type="Pfam" id="PF01584">
    <property type="entry name" value="CheW"/>
    <property type="match status" value="1"/>
</dbReference>